<accession>A0A915DNA1</accession>
<keyword evidence="7" id="KW-1185">Reference proteome</keyword>
<dbReference type="InterPro" id="IPR013057">
    <property type="entry name" value="AA_transpt_TM"/>
</dbReference>
<protein>
    <submittedName>
        <fullName evidence="8">Amino acid transporter transmembrane domain-containing protein</fullName>
    </submittedName>
</protein>
<feature type="transmembrane region" description="Helical" evidence="5">
    <location>
        <begin position="63"/>
        <end position="82"/>
    </location>
</feature>
<evidence type="ECO:0000313" key="7">
    <source>
        <dbReference type="Proteomes" id="UP000887574"/>
    </source>
</evidence>
<keyword evidence="4 5" id="KW-0472">Membrane</keyword>
<evidence type="ECO:0000256" key="3">
    <source>
        <dbReference type="ARBA" id="ARBA00022989"/>
    </source>
</evidence>
<dbReference type="WBParaSite" id="jg21387">
    <property type="protein sequence ID" value="jg21387"/>
    <property type="gene ID" value="jg21387"/>
</dbReference>
<evidence type="ECO:0000313" key="8">
    <source>
        <dbReference type="WBParaSite" id="jg21387"/>
    </source>
</evidence>
<evidence type="ECO:0000259" key="6">
    <source>
        <dbReference type="Pfam" id="PF01490"/>
    </source>
</evidence>
<sequence>MFVVGVQAGGGLVALPTAMVRVGFWTGMLLSVQRWPEEYTGSHCRKPYPEIGYRALGPRMRSAVSFTINITMFGIAVVFLVLSSKNIHDFLKVFFNINLSYCIIAIVLALLILPIVLLKSPKDFW</sequence>
<keyword evidence="3 5" id="KW-1133">Transmembrane helix</keyword>
<name>A0A915DNA1_9BILA</name>
<reference evidence="8" key="1">
    <citation type="submission" date="2022-11" db="UniProtKB">
        <authorList>
            <consortium name="WormBaseParasite"/>
        </authorList>
    </citation>
    <scope>IDENTIFICATION</scope>
</reference>
<evidence type="ECO:0000256" key="1">
    <source>
        <dbReference type="ARBA" id="ARBA00004370"/>
    </source>
</evidence>
<evidence type="ECO:0000256" key="2">
    <source>
        <dbReference type="ARBA" id="ARBA00022692"/>
    </source>
</evidence>
<proteinExistence type="predicted"/>
<organism evidence="7 8">
    <name type="scientific">Ditylenchus dipsaci</name>
    <dbReference type="NCBI Taxonomy" id="166011"/>
    <lineage>
        <taxon>Eukaryota</taxon>
        <taxon>Metazoa</taxon>
        <taxon>Ecdysozoa</taxon>
        <taxon>Nematoda</taxon>
        <taxon>Chromadorea</taxon>
        <taxon>Rhabditida</taxon>
        <taxon>Tylenchina</taxon>
        <taxon>Tylenchomorpha</taxon>
        <taxon>Sphaerularioidea</taxon>
        <taxon>Anguinidae</taxon>
        <taxon>Anguininae</taxon>
        <taxon>Ditylenchus</taxon>
    </lineage>
</organism>
<dbReference type="Proteomes" id="UP000887574">
    <property type="component" value="Unplaced"/>
</dbReference>
<dbReference type="Pfam" id="PF01490">
    <property type="entry name" value="Aa_trans"/>
    <property type="match status" value="1"/>
</dbReference>
<evidence type="ECO:0000256" key="5">
    <source>
        <dbReference type="SAM" id="Phobius"/>
    </source>
</evidence>
<evidence type="ECO:0000256" key="4">
    <source>
        <dbReference type="ARBA" id="ARBA00023136"/>
    </source>
</evidence>
<feature type="domain" description="Amino acid transporter transmembrane" evidence="6">
    <location>
        <begin position="13"/>
        <end position="124"/>
    </location>
</feature>
<feature type="transmembrane region" description="Helical" evidence="5">
    <location>
        <begin position="94"/>
        <end position="118"/>
    </location>
</feature>
<dbReference type="GO" id="GO:0016020">
    <property type="term" value="C:membrane"/>
    <property type="evidence" value="ECO:0007669"/>
    <property type="project" value="UniProtKB-SubCell"/>
</dbReference>
<comment type="subcellular location">
    <subcellularLocation>
        <location evidence="1">Membrane</location>
    </subcellularLocation>
</comment>
<keyword evidence="2 5" id="KW-0812">Transmembrane</keyword>
<dbReference type="AlphaFoldDB" id="A0A915DNA1"/>